<feature type="compositionally biased region" description="Acidic residues" evidence="1">
    <location>
        <begin position="69"/>
        <end position="78"/>
    </location>
</feature>
<accession>A0A0N0BH75</accession>
<feature type="region of interest" description="Disordered" evidence="1">
    <location>
        <begin position="1"/>
        <end position="98"/>
    </location>
</feature>
<evidence type="ECO:0000313" key="2">
    <source>
        <dbReference type="EMBL" id="KOX75818.1"/>
    </source>
</evidence>
<name>A0A0N0BH75_9HYME</name>
<dbReference type="Proteomes" id="UP000053105">
    <property type="component" value="Unassembled WGS sequence"/>
</dbReference>
<keyword evidence="3" id="KW-1185">Reference proteome</keyword>
<sequence>MHGIMEREKPRRLGSPLEKDGARTDRGVQKLDASSNDFARQQSRERKVVRIMHYRGNPISGAENSADTANDDDDDDDGARDAHATEKRTGRVKPVCRGPHESGAAAPLPLPCGPFMGPQQWGCRIWTVLALNLLNEIVSQERRDTGVRNTRDLCAERSNLLNSLDISLRNFSKRFKITTGHRDNRSKPPFLTISESSIQPNLYFRDDDHHRHPGRS</sequence>
<evidence type="ECO:0000256" key="1">
    <source>
        <dbReference type="SAM" id="MobiDB-lite"/>
    </source>
</evidence>
<dbReference type="EMBL" id="KQ435758">
    <property type="protein sequence ID" value="KOX75818.1"/>
    <property type="molecule type" value="Genomic_DNA"/>
</dbReference>
<feature type="compositionally biased region" description="Polar residues" evidence="1">
    <location>
        <begin position="32"/>
        <end position="41"/>
    </location>
</feature>
<feature type="compositionally biased region" description="Basic and acidic residues" evidence="1">
    <location>
        <begin position="1"/>
        <end position="29"/>
    </location>
</feature>
<gene>
    <name evidence="2" type="ORF">WN51_12606</name>
</gene>
<evidence type="ECO:0000313" key="3">
    <source>
        <dbReference type="Proteomes" id="UP000053105"/>
    </source>
</evidence>
<organism evidence="2 3">
    <name type="scientific">Melipona quadrifasciata</name>
    <dbReference type="NCBI Taxonomy" id="166423"/>
    <lineage>
        <taxon>Eukaryota</taxon>
        <taxon>Metazoa</taxon>
        <taxon>Ecdysozoa</taxon>
        <taxon>Arthropoda</taxon>
        <taxon>Hexapoda</taxon>
        <taxon>Insecta</taxon>
        <taxon>Pterygota</taxon>
        <taxon>Neoptera</taxon>
        <taxon>Endopterygota</taxon>
        <taxon>Hymenoptera</taxon>
        <taxon>Apocrita</taxon>
        <taxon>Aculeata</taxon>
        <taxon>Apoidea</taxon>
        <taxon>Anthophila</taxon>
        <taxon>Apidae</taxon>
        <taxon>Melipona</taxon>
    </lineage>
</organism>
<proteinExistence type="predicted"/>
<feature type="compositionally biased region" description="Basic and acidic residues" evidence="1">
    <location>
        <begin position="79"/>
        <end position="89"/>
    </location>
</feature>
<reference evidence="2 3" key="1">
    <citation type="submission" date="2015-07" db="EMBL/GenBank/DDBJ databases">
        <title>The genome of Melipona quadrifasciata.</title>
        <authorList>
            <person name="Pan H."/>
            <person name="Kapheim K."/>
        </authorList>
    </citation>
    <scope>NUCLEOTIDE SEQUENCE [LARGE SCALE GENOMIC DNA]</scope>
    <source>
        <strain evidence="2">0111107301</strain>
        <tissue evidence="2">Whole body</tissue>
    </source>
</reference>
<dbReference type="AlphaFoldDB" id="A0A0N0BH75"/>
<protein>
    <submittedName>
        <fullName evidence="2">Uncharacterized protein</fullName>
    </submittedName>
</protein>